<evidence type="ECO:0000256" key="4">
    <source>
        <dbReference type="ARBA" id="ARBA00022670"/>
    </source>
</evidence>
<dbReference type="GO" id="GO:0008658">
    <property type="term" value="F:penicillin binding"/>
    <property type="evidence" value="ECO:0007669"/>
    <property type="project" value="InterPro"/>
</dbReference>
<evidence type="ECO:0000256" key="15">
    <source>
        <dbReference type="ARBA" id="ARBA00034000"/>
    </source>
</evidence>
<dbReference type="AlphaFoldDB" id="A0A1U7JC24"/>
<protein>
    <submittedName>
        <fullName evidence="20">Penicillin-binding protein</fullName>
    </submittedName>
</protein>
<dbReference type="FunFam" id="1.10.3810.10:FF:000003">
    <property type="entry name" value="Penicillin-binding protein 1a"/>
    <property type="match status" value="1"/>
</dbReference>
<keyword evidence="13" id="KW-0511">Multifunctional enzyme</keyword>
<dbReference type="NCBIfam" id="TIGR02074">
    <property type="entry name" value="PBP_1a_fam"/>
    <property type="match status" value="1"/>
</dbReference>
<feature type="compositionally biased region" description="Low complexity" evidence="17">
    <location>
        <begin position="622"/>
        <end position="635"/>
    </location>
</feature>
<keyword evidence="9" id="KW-0133">Cell shape</keyword>
<evidence type="ECO:0000256" key="12">
    <source>
        <dbReference type="ARBA" id="ARBA00023136"/>
    </source>
</evidence>
<reference evidence="20 21" key="1">
    <citation type="submission" date="2016-11" db="EMBL/GenBank/DDBJ databases">
        <title>Draft Genome Sequences of Nine Cyanobacterial Strains from Diverse Habitats.</title>
        <authorList>
            <person name="Zhu T."/>
            <person name="Hou S."/>
            <person name="Lu X."/>
            <person name="Hess W.R."/>
        </authorList>
    </citation>
    <scope>NUCLEOTIDE SEQUENCE [LARGE SCALE GENOMIC DNA]</scope>
    <source>
        <strain evidence="20 21">NIES-30</strain>
    </source>
</reference>
<name>A0A1U7JC24_9CYAN</name>
<keyword evidence="6" id="KW-0808">Transferase</keyword>
<dbReference type="InterPro" id="IPR001264">
    <property type="entry name" value="Glyco_trans_51"/>
</dbReference>
<dbReference type="Pfam" id="PF00905">
    <property type="entry name" value="Transpeptidase"/>
    <property type="match status" value="1"/>
</dbReference>
<evidence type="ECO:0000256" key="5">
    <source>
        <dbReference type="ARBA" id="ARBA00022676"/>
    </source>
</evidence>
<evidence type="ECO:0000256" key="14">
    <source>
        <dbReference type="ARBA" id="ARBA00023316"/>
    </source>
</evidence>
<dbReference type="Proteomes" id="UP000185557">
    <property type="component" value="Unassembled WGS sequence"/>
</dbReference>
<evidence type="ECO:0000256" key="11">
    <source>
        <dbReference type="ARBA" id="ARBA00022989"/>
    </source>
</evidence>
<gene>
    <name evidence="20" type="ORF">NIES30_01295</name>
</gene>
<evidence type="ECO:0000256" key="2">
    <source>
        <dbReference type="ARBA" id="ARBA00004752"/>
    </source>
</evidence>
<dbReference type="OrthoDB" id="9766909at2"/>
<feature type="compositionally biased region" description="Pro residues" evidence="17">
    <location>
        <begin position="681"/>
        <end position="745"/>
    </location>
</feature>
<evidence type="ECO:0000256" key="8">
    <source>
        <dbReference type="ARBA" id="ARBA00022801"/>
    </source>
</evidence>
<evidence type="ECO:0000259" key="18">
    <source>
        <dbReference type="Pfam" id="PF00905"/>
    </source>
</evidence>
<dbReference type="SUPFAM" id="SSF53955">
    <property type="entry name" value="Lysozyme-like"/>
    <property type="match status" value="1"/>
</dbReference>
<keyword evidence="3" id="KW-0121">Carboxypeptidase</keyword>
<dbReference type="Gene3D" id="3.40.710.10">
    <property type="entry name" value="DD-peptidase/beta-lactamase superfamily"/>
    <property type="match status" value="1"/>
</dbReference>
<keyword evidence="7" id="KW-0812">Transmembrane</keyword>
<comment type="catalytic activity">
    <reaction evidence="15">
        <text>Preferential cleavage: (Ac)2-L-Lys-D-Ala-|-D-Ala. Also transpeptidation of peptidyl-alanyl moieties that are N-acyl substituents of D-alanine.</text>
        <dbReference type="EC" id="3.4.16.4"/>
    </reaction>
</comment>
<comment type="catalytic activity">
    <reaction evidence="16">
        <text>[GlcNAc-(1-&gt;4)-Mur2Ac(oyl-L-Ala-gamma-D-Glu-L-Lys-D-Ala-D-Ala)](n)-di-trans,octa-cis-undecaprenyl diphosphate + beta-D-GlcNAc-(1-&gt;4)-Mur2Ac(oyl-L-Ala-gamma-D-Glu-L-Lys-D-Ala-D-Ala)-di-trans,octa-cis-undecaprenyl diphosphate = [GlcNAc-(1-&gt;4)-Mur2Ac(oyl-L-Ala-gamma-D-Glu-L-Lys-D-Ala-D-Ala)](n+1)-di-trans,octa-cis-undecaprenyl diphosphate + di-trans,octa-cis-undecaprenyl diphosphate + H(+)</text>
        <dbReference type="Rhea" id="RHEA:23708"/>
        <dbReference type="Rhea" id="RHEA-COMP:9602"/>
        <dbReference type="Rhea" id="RHEA-COMP:9603"/>
        <dbReference type="ChEBI" id="CHEBI:15378"/>
        <dbReference type="ChEBI" id="CHEBI:58405"/>
        <dbReference type="ChEBI" id="CHEBI:60033"/>
        <dbReference type="ChEBI" id="CHEBI:78435"/>
        <dbReference type="EC" id="2.4.99.28"/>
    </reaction>
</comment>
<dbReference type="GO" id="GO:0016020">
    <property type="term" value="C:membrane"/>
    <property type="evidence" value="ECO:0007669"/>
    <property type="project" value="UniProtKB-SubCell"/>
</dbReference>
<evidence type="ECO:0000256" key="1">
    <source>
        <dbReference type="ARBA" id="ARBA00004370"/>
    </source>
</evidence>
<dbReference type="InterPro" id="IPR036950">
    <property type="entry name" value="PBP_transglycosylase"/>
</dbReference>
<keyword evidence="21" id="KW-1185">Reference proteome</keyword>
<evidence type="ECO:0000256" key="6">
    <source>
        <dbReference type="ARBA" id="ARBA00022679"/>
    </source>
</evidence>
<evidence type="ECO:0000256" key="9">
    <source>
        <dbReference type="ARBA" id="ARBA00022960"/>
    </source>
</evidence>
<keyword evidence="14" id="KW-0961">Cell wall biogenesis/degradation</keyword>
<evidence type="ECO:0000313" key="21">
    <source>
        <dbReference type="Proteomes" id="UP000185557"/>
    </source>
</evidence>
<dbReference type="STRING" id="549789.NIES30_01295"/>
<feature type="region of interest" description="Disordered" evidence="17">
    <location>
        <begin position="598"/>
        <end position="745"/>
    </location>
</feature>
<dbReference type="InterPro" id="IPR012338">
    <property type="entry name" value="Beta-lactam/transpept-like"/>
</dbReference>
<dbReference type="GO" id="GO:0071555">
    <property type="term" value="P:cell wall organization"/>
    <property type="evidence" value="ECO:0007669"/>
    <property type="project" value="UniProtKB-KW"/>
</dbReference>
<evidence type="ECO:0000256" key="7">
    <source>
        <dbReference type="ARBA" id="ARBA00022692"/>
    </source>
</evidence>
<evidence type="ECO:0000256" key="17">
    <source>
        <dbReference type="SAM" id="MobiDB-lite"/>
    </source>
</evidence>
<feature type="domain" description="Glycosyl transferase family 51" evidence="19">
    <location>
        <begin position="58"/>
        <end position="231"/>
    </location>
</feature>
<dbReference type="InterPro" id="IPR001460">
    <property type="entry name" value="PCN-bd_Tpept"/>
</dbReference>
<evidence type="ECO:0000256" key="16">
    <source>
        <dbReference type="ARBA" id="ARBA00049902"/>
    </source>
</evidence>
<dbReference type="Gene3D" id="1.10.3810.10">
    <property type="entry name" value="Biosynthetic peptidoglycan transglycosylase-like"/>
    <property type="match status" value="1"/>
</dbReference>
<dbReference type="GO" id="GO:0009252">
    <property type="term" value="P:peptidoglycan biosynthetic process"/>
    <property type="evidence" value="ECO:0007669"/>
    <property type="project" value="UniProtKB-KW"/>
</dbReference>
<keyword evidence="5" id="KW-0328">Glycosyltransferase</keyword>
<dbReference type="SUPFAM" id="SSF56601">
    <property type="entry name" value="beta-lactamase/transpeptidase-like"/>
    <property type="match status" value="1"/>
</dbReference>
<evidence type="ECO:0000256" key="13">
    <source>
        <dbReference type="ARBA" id="ARBA00023268"/>
    </source>
</evidence>
<dbReference type="InterPro" id="IPR050396">
    <property type="entry name" value="Glycosyltr_51/Transpeptidase"/>
</dbReference>
<keyword evidence="4" id="KW-0645">Protease</keyword>
<dbReference type="GO" id="GO:0030288">
    <property type="term" value="C:outer membrane-bounded periplasmic space"/>
    <property type="evidence" value="ECO:0007669"/>
    <property type="project" value="TreeGrafter"/>
</dbReference>
<dbReference type="GO" id="GO:0008955">
    <property type="term" value="F:peptidoglycan glycosyltransferase activity"/>
    <property type="evidence" value="ECO:0007669"/>
    <property type="project" value="UniProtKB-EC"/>
</dbReference>
<keyword evidence="12" id="KW-0472">Membrane</keyword>
<organism evidence="20 21">
    <name type="scientific">Phormidium tenue NIES-30</name>
    <dbReference type="NCBI Taxonomy" id="549789"/>
    <lineage>
        <taxon>Bacteria</taxon>
        <taxon>Bacillati</taxon>
        <taxon>Cyanobacteriota</taxon>
        <taxon>Cyanophyceae</taxon>
        <taxon>Oscillatoriophycideae</taxon>
        <taxon>Oscillatoriales</taxon>
        <taxon>Oscillatoriaceae</taxon>
        <taxon>Phormidium</taxon>
    </lineage>
</organism>
<keyword evidence="8" id="KW-0378">Hydrolase</keyword>
<dbReference type="GO" id="GO:0008360">
    <property type="term" value="P:regulation of cell shape"/>
    <property type="evidence" value="ECO:0007669"/>
    <property type="project" value="UniProtKB-KW"/>
</dbReference>
<sequence>MFLRPLFWVVLLAGAGIAGGGTRAYRVIEATNASLPAPDQALTYQRDGTITMTSADGVILQKLGPASRETITYDSMPEHLVQAFIASEDQRFYEHSGVDYRGIARAVWANVQNRDLVEGASTITQQLARIVFLDQERSFQRKIKEAMMATKLEESLTKEQIIERYLNLVYLGSGAYGVADASWVYFGKTIDQLTVAESAMIAGMAPAPSLYSPTVNAEAARNQRDRVIRRMLATEAISGVEAEEAITAEVAVTPNQPKFLYSEFPYFTIYIQKQLEALLPPDQLEAGGLTVETTLNVVWQRRAEETVEDAVARYSGWQNVGQVSLVAVDPRNGEIKAMVGGTDFTSENQFNRVTQAQRQPGSTFKTFVYAAAIAGGISPYKNYMDARYVVDGYEPKNYGKDYSGSMELLQALRNSVNIVAVKLLVDVGFDPVVKLAERMGIESPLLPAYSLALGTSEVNLLELTSAYGTLANKGIHRPAHGIRRVLNSSGEVIYERPNESEQAIDADSAAIMTWMLRGVVEGGTGSNAYLGRPVAGKTGTSEEYRDLWFVGYIPQLVAGVWMGNDDNTPTNGASSMAAGVWRSFMAKLTDDIPVEQFPSVPRLGGREGSITLSPVKPGRVIAESGPSRSAEAASSSGGGERRRSRRSESSSNTSSGGEAAAPPARASNNSSSGNSSSSRPPASPEPAAPAPAAPAPAAPAPAPAPPPINTAPPAPAPAAPAPAPAPPPIVAPPPPLVAPPPADGE</sequence>
<feature type="domain" description="Penicillin-binding protein transpeptidase" evidence="18">
    <location>
        <begin position="324"/>
        <end position="578"/>
    </location>
</feature>
<dbReference type="EMBL" id="MRCG01000001">
    <property type="protein sequence ID" value="OKH51219.1"/>
    <property type="molecule type" value="Genomic_DNA"/>
</dbReference>
<dbReference type="InterPro" id="IPR023346">
    <property type="entry name" value="Lysozyme-like_dom_sf"/>
</dbReference>
<comment type="pathway">
    <text evidence="2">Cell wall biogenesis; peptidoglycan biosynthesis.</text>
</comment>
<evidence type="ECO:0000313" key="20">
    <source>
        <dbReference type="EMBL" id="OKH51219.1"/>
    </source>
</evidence>
<proteinExistence type="predicted"/>
<accession>A0A1U7JC24</accession>
<keyword evidence="10" id="KW-0573">Peptidoglycan synthesis</keyword>
<dbReference type="GO" id="GO:0009002">
    <property type="term" value="F:serine-type D-Ala-D-Ala carboxypeptidase activity"/>
    <property type="evidence" value="ECO:0007669"/>
    <property type="project" value="UniProtKB-EC"/>
</dbReference>
<evidence type="ECO:0000256" key="10">
    <source>
        <dbReference type="ARBA" id="ARBA00022984"/>
    </source>
</evidence>
<dbReference type="Pfam" id="PF00912">
    <property type="entry name" value="Transgly"/>
    <property type="match status" value="1"/>
</dbReference>
<evidence type="ECO:0000259" key="19">
    <source>
        <dbReference type="Pfam" id="PF00912"/>
    </source>
</evidence>
<comment type="subcellular location">
    <subcellularLocation>
        <location evidence="1">Membrane</location>
    </subcellularLocation>
</comment>
<comment type="caution">
    <text evidence="20">The sequence shown here is derived from an EMBL/GenBank/DDBJ whole genome shotgun (WGS) entry which is preliminary data.</text>
</comment>
<feature type="compositionally biased region" description="Low complexity" evidence="17">
    <location>
        <begin position="649"/>
        <end position="680"/>
    </location>
</feature>
<dbReference type="PANTHER" id="PTHR32282:SF31">
    <property type="entry name" value="PEPTIDOGLYCAN GLYCOSYLTRANSFERASE"/>
    <property type="match status" value="1"/>
</dbReference>
<dbReference type="GO" id="GO:0006508">
    <property type="term" value="P:proteolysis"/>
    <property type="evidence" value="ECO:0007669"/>
    <property type="project" value="UniProtKB-KW"/>
</dbReference>
<dbReference type="PANTHER" id="PTHR32282">
    <property type="entry name" value="BINDING PROTEIN TRANSPEPTIDASE, PUTATIVE-RELATED"/>
    <property type="match status" value="1"/>
</dbReference>
<keyword evidence="11" id="KW-1133">Transmembrane helix</keyword>
<evidence type="ECO:0000256" key="3">
    <source>
        <dbReference type="ARBA" id="ARBA00022645"/>
    </source>
</evidence>